<evidence type="ECO:0000313" key="3">
    <source>
        <dbReference type="Proteomes" id="UP000054560"/>
    </source>
</evidence>
<evidence type="ECO:0000256" key="1">
    <source>
        <dbReference type="SAM" id="MobiDB-lite"/>
    </source>
</evidence>
<dbReference type="EMBL" id="KQ241914">
    <property type="protein sequence ID" value="KNC82570.1"/>
    <property type="molecule type" value="Genomic_DNA"/>
</dbReference>
<keyword evidence="3" id="KW-1185">Reference proteome</keyword>
<proteinExistence type="predicted"/>
<accession>A0A0L0G0J6</accession>
<dbReference type="AlphaFoldDB" id="A0A0L0G0J6"/>
<gene>
    <name evidence="2" type="ORF">SARC_05144</name>
</gene>
<evidence type="ECO:0000313" key="2">
    <source>
        <dbReference type="EMBL" id="KNC82570.1"/>
    </source>
</evidence>
<sequence>MKKRIPEALLIAAKEPLTATIQRTEAIEHAAAAKADKCRNEWKHKQRDKVKEREVQEDKRRKDSEAARNNGHERAVVVPVEIKADIRVGH</sequence>
<organism evidence="2 3">
    <name type="scientific">Sphaeroforma arctica JP610</name>
    <dbReference type="NCBI Taxonomy" id="667725"/>
    <lineage>
        <taxon>Eukaryota</taxon>
        <taxon>Ichthyosporea</taxon>
        <taxon>Ichthyophonida</taxon>
        <taxon>Sphaeroforma</taxon>
    </lineage>
</organism>
<dbReference type="GeneID" id="25905648"/>
<feature type="region of interest" description="Disordered" evidence="1">
    <location>
        <begin position="32"/>
        <end position="74"/>
    </location>
</feature>
<feature type="compositionally biased region" description="Basic and acidic residues" evidence="1">
    <location>
        <begin position="34"/>
        <end position="74"/>
    </location>
</feature>
<name>A0A0L0G0J6_9EUKA</name>
<dbReference type="RefSeq" id="XP_014156472.1">
    <property type="nucleotide sequence ID" value="XM_014300997.1"/>
</dbReference>
<dbReference type="Proteomes" id="UP000054560">
    <property type="component" value="Unassembled WGS sequence"/>
</dbReference>
<protein>
    <submittedName>
        <fullName evidence="2">Uncharacterized protein</fullName>
    </submittedName>
</protein>
<reference evidence="2 3" key="1">
    <citation type="submission" date="2011-02" db="EMBL/GenBank/DDBJ databases">
        <title>The Genome Sequence of Sphaeroforma arctica JP610.</title>
        <authorList>
            <consortium name="The Broad Institute Genome Sequencing Platform"/>
            <person name="Russ C."/>
            <person name="Cuomo C."/>
            <person name="Young S.K."/>
            <person name="Zeng Q."/>
            <person name="Gargeya S."/>
            <person name="Alvarado L."/>
            <person name="Berlin A."/>
            <person name="Chapman S.B."/>
            <person name="Chen Z."/>
            <person name="Freedman E."/>
            <person name="Gellesch M."/>
            <person name="Goldberg J."/>
            <person name="Griggs A."/>
            <person name="Gujja S."/>
            <person name="Heilman E."/>
            <person name="Heiman D."/>
            <person name="Howarth C."/>
            <person name="Mehta T."/>
            <person name="Neiman D."/>
            <person name="Pearson M."/>
            <person name="Roberts A."/>
            <person name="Saif S."/>
            <person name="Shea T."/>
            <person name="Shenoy N."/>
            <person name="Sisk P."/>
            <person name="Stolte C."/>
            <person name="Sykes S."/>
            <person name="White J."/>
            <person name="Yandava C."/>
            <person name="Burger G."/>
            <person name="Gray M.W."/>
            <person name="Holland P.W.H."/>
            <person name="King N."/>
            <person name="Lang F.B.F."/>
            <person name="Roger A.J."/>
            <person name="Ruiz-Trillo I."/>
            <person name="Haas B."/>
            <person name="Nusbaum C."/>
            <person name="Birren B."/>
        </authorList>
    </citation>
    <scope>NUCLEOTIDE SEQUENCE [LARGE SCALE GENOMIC DNA]</scope>
    <source>
        <strain evidence="2 3">JP610</strain>
    </source>
</reference>